<dbReference type="GO" id="GO:0016829">
    <property type="term" value="F:lyase activity"/>
    <property type="evidence" value="ECO:0007669"/>
    <property type="project" value="UniProtKB-KW"/>
</dbReference>
<dbReference type="PANTHER" id="PTHR33542">
    <property type="entry name" value="SIROHYDROCHLORIN FERROCHELATASE, CHLOROPLASTIC"/>
    <property type="match status" value="1"/>
</dbReference>
<comment type="caution">
    <text evidence="3">The sequence shown here is derived from an EMBL/GenBank/DDBJ whole genome shotgun (WGS) entry which is preliminary data.</text>
</comment>
<dbReference type="GO" id="GO:0046872">
    <property type="term" value="F:metal ion binding"/>
    <property type="evidence" value="ECO:0007669"/>
    <property type="project" value="UniProtKB-KW"/>
</dbReference>
<dbReference type="AlphaFoldDB" id="A0A7X0VF08"/>
<proteinExistence type="predicted"/>
<dbReference type="PANTHER" id="PTHR33542:SF3">
    <property type="entry name" value="SIROHYDROCHLORIN FERROCHELATASE, CHLOROPLASTIC"/>
    <property type="match status" value="1"/>
</dbReference>
<accession>A0A7X0VF08</accession>
<dbReference type="Gene3D" id="3.40.50.1400">
    <property type="match status" value="2"/>
</dbReference>
<evidence type="ECO:0000313" key="4">
    <source>
        <dbReference type="Proteomes" id="UP000547209"/>
    </source>
</evidence>
<dbReference type="Proteomes" id="UP000547209">
    <property type="component" value="Unassembled WGS sequence"/>
</dbReference>
<sequence>MMKPGIMVIGHGSREPDWVARVDRTVDATRERLNEPASLAGLGLTEPVPVVAAYLELVEGRLIQDGVNALEALGVTDIVAVPLFVSSGSTHVDEIGWALGAYETPRRETDLERIAVRARLSYGRPIGGDPEIADALLDKLAGVERADASEAEGGGGAGDPGIADALLLIGHGSDEPWFHEAWRAELESLVSELMSRGGYGDAETAMLRPDEVAARVGLLRARRPGARVIAVPVFLSEGYFTSEAIPRRLAGLDCVYAEGALLPHARIGDWIVRRASEGLADIKRAAGDSR</sequence>
<dbReference type="EMBL" id="JACJVP010000006">
    <property type="protein sequence ID" value="MBB6670134.1"/>
    <property type="molecule type" value="Genomic_DNA"/>
</dbReference>
<dbReference type="Pfam" id="PF01903">
    <property type="entry name" value="CbiX"/>
    <property type="match status" value="2"/>
</dbReference>
<keyword evidence="2" id="KW-0456">Lyase</keyword>
<keyword evidence="4" id="KW-1185">Reference proteome</keyword>
<gene>
    <name evidence="3" type="ORF">H7C19_05480</name>
</gene>
<keyword evidence="1" id="KW-0479">Metal-binding</keyword>
<evidence type="ECO:0000256" key="2">
    <source>
        <dbReference type="ARBA" id="ARBA00023239"/>
    </source>
</evidence>
<dbReference type="SUPFAM" id="SSF53800">
    <property type="entry name" value="Chelatase"/>
    <property type="match status" value="1"/>
</dbReference>
<protein>
    <submittedName>
        <fullName evidence="3">Cobalamin biosynthesis protein CbiX</fullName>
    </submittedName>
</protein>
<organism evidence="3 4">
    <name type="scientific">Cohnella nanjingensis</name>
    <dbReference type="NCBI Taxonomy" id="1387779"/>
    <lineage>
        <taxon>Bacteria</taxon>
        <taxon>Bacillati</taxon>
        <taxon>Bacillota</taxon>
        <taxon>Bacilli</taxon>
        <taxon>Bacillales</taxon>
        <taxon>Paenibacillaceae</taxon>
        <taxon>Cohnella</taxon>
    </lineage>
</organism>
<dbReference type="InterPro" id="IPR002762">
    <property type="entry name" value="CbiX-like"/>
</dbReference>
<evidence type="ECO:0000313" key="3">
    <source>
        <dbReference type="EMBL" id="MBB6670134.1"/>
    </source>
</evidence>
<reference evidence="3 4" key="1">
    <citation type="submission" date="2020-08" db="EMBL/GenBank/DDBJ databases">
        <title>Cohnella phylogeny.</title>
        <authorList>
            <person name="Dunlap C."/>
        </authorList>
    </citation>
    <scope>NUCLEOTIDE SEQUENCE [LARGE SCALE GENOMIC DNA]</scope>
    <source>
        <strain evidence="3 4">DSM 28246</strain>
    </source>
</reference>
<evidence type="ECO:0000256" key="1">
    <source>
        <dbReference type="ARBA" id="ARBA00022723"/>
    </source>
</evidence>
<dbReference type="InterPro" id="IPR050963">
    <property type="entry name" value="Sirohydro_Cobaltochel/CbiX"/>
</dbReference>
<name>A0A7X0VF08_9BACL</name>